<feature type="region of interest" description="Disordered" evidence="1">
    <location>
        <begin position="357"/>
        <end position="382"/>
    </location>
</feature>
<evidence type="ECO:0000259" key="2">
    <source>
        <dbReference type="Pfam" id="PF10551"/>
    </source>
</evidence>
<evidence type="ECO:0000313" key="3">
    <source>
        <dbReference type="EMBL" id="KAE9521390.1"/>
    </source>
</evidence>
<name>A0A6G0SSM2_APHGL</name>
<accession>A0A6G0SSM2</accession>
<comment type="caution">
    <text evidence="3">The sequence shown here is derived from an EMBL/GenBank/DDBJ whole genome shotgun (WGS) entry which is preliminary data.</text>
</comment>
<keyword evidence="4" id="KW-1185">Reference proteome</keyword>
<evidence type="ECO:0000256" key="1">
    <source>
        <dbReference type="SAM" id="MobiDB-lite"/>
    </source>
</evidence>
<dbReference type="PANTHER" id="PTHR35385:SF2">
    <property type="entry name" value="PROTEIN B, PUTATIVE-RELATED"/>
    <property type="match status" value="1"/>
</dbReference>
<sequence>MDLWIMLPKEIKKKKETYNANGVFIFIQDDPFAVLILTPIMLRAHDLPLAKGIVFVDSTSSCDPENHCITFLLTPCAAGAAPLGVLITKGQSEESYKAGFLLIKNNAQNAFGGKGFPTIFLTDNSDAEINALKAVWPNSKSLLCIFHVLQDVWRWLWDGKNNIKKEDRQPMMQSFRKMLYAETVEEAYTAFEVTLEIGKNVLCRVKAYNVVSIVDFCCTQLEDYYRRKFQEFSNDRNPTARKYFEKIIKLRDYASKDEIYVENEEYYIPSEENKQLMYCVEPSIGIYSCKVGIHGKFCKHQGIVYKYFNKTGVNFPPVTIEEKYLIAKLALGEKVPNKTFYEGLLPAEVIHTQSPISHDIHQDPNKKSSTESMQIEKNTIPI</sequence>
<proteinExistence type="predicted"/>
<dbReference type="InterPro" id="IPR018289">
    <property type="entry name" value="MULE_transposase_dom"/>
</dbReference>
<gene>
    <name evidence="3" type="ORF">AGLY_018212</name>
</gene>
<protein>
    <recommendedName>
        <fullName evidence="2">MULE transposase domain-containing protein</fullName>
    </recommendedName>
</protein>
<dbReference type="PANTHER" id="PTHR35385">
    <property type="entry name" value="PROTEIN B, PUTATIVE-RELATED-RELATED"/>
    <property type="match status" value="1"/>
</dbReference>
<organism evidence="3 4">
    <name type="scientific">Aphis glycines</name>
    <name type="common">Soybean aphid</name>
    <dbReference type="NCBI Taxonomy" id="307491"/>
    <lineage>
        <taxon>Eukaryota</taxon>
        <taxon>Metazoa</taxon>
        <taxon>Ecdysozoa</taxon>
        <taxon>Arthropoda</taxon>
        <taxon>Hexapoda</taxon>
        <taxon>Insecta</taxon>
        <taxon>Pterygota</taxon>
        <taxon>Neoptera</taxon>
        <taxon>Paraneoptera</taxon>
        <taxon>Hemiptera</taxon>
        <taxon>Sternorrhyncha</taxon>
        <taxon>Aphidomorpha</taxon>
        <taxon>Aphidoidea</taxon>
        <taxon>Aphididae</taxon>
        <taxon>Aphidini</taxon>
        <taxon>Aphis</taxon>
        <taxon>Aphis</taxon>
    </lineage>
</organism>
<dbReference type="Proteomes" id="UP000475862">
    <property type="component" value="Unassembled WGS sequence"/>
</dbReference>
<dbReference type="OrthoDB" id="6597347at2759"/>
<dbReference type="Pfam" id="PF10551">
    <property type="entry name" value="MULE"/>
    <property type="match status" value="1"/>
</dbReference>
<feature type="domain" description="MULE transposase" evidence="2">
    <location>
        <begin position="70"/>
        <end position="150"/>
    </location>
</feature>
<feature type="compositionally biased region" description="Polar residues" evidence="1">
    <location>
        <begin position="370"/>
        <end position="382"/>
    </location>
</feature>
<evidence type="ECO:0000313" key="4">
    <source>
        <dbReference type="Proteomes" id="UP000475862"/>
    </source>
</evidence>
<dbReference type="AlphaFoldDB" id="A0A6G0SSM2"/>
<feature type="compositionally biased region" description="Basic and acidic residues" evidence="1">
    <location>
        <begin position="358"/>
        <end position="369"/>
    </location>
</feature>
<reference evidence="3 4" key="1">
    <citation type="submission" date="2019-08" db="EMBL/GenBank/DDBJ databases">
        <title>The genome of the soybean aphid Biotype 1, its phylome, world population structure and adaptation to the North American continent.</title>
        <authorList>
            <person name="Giordano R."/>
            <person name="Donthu R.K."/>
            <person name="Hernandez A.G."/>
            <person name="Wright C.L."/>
            <person name="Zimin A.V."/>
        </authorList>
    </citation>
    <scope>NUCLEOTIDE SEQUENCE [LARGE SCALE GENOMIC DNA]</scope>
    <source>
        <tissue evidence="3">Whole aphids</tissue>
    </source>
</reference>
<dbReference type="EMBL" id="VYZN01002959">
    <property type="protein sequence ID" value="KAE9521390.1"/>
    <property type="molecule type" value="Genomic_DNA"/>
</dbReference>